<evidence type="ECO:0000313" key="3">
    <source>
        <dbReference type="Proteomes" id="UP000193411"/>
    </source>
</evidence>
<accession>A0A1Y2HWD6</accession>
<proteinExistence type="predicted"/>
<evidence type="ECO:0000256" key="1">
    <source>
        <dbReference type="SAM" id="MobiDB-lite"/>
    </source>
</evidence>
<organism evidence="2 3">
    <name type="scientific">Catenaria anguillulae PL171</name>
    <dbReference type="NCBI Taxonomy" id="765915"/>
    <lineage>
        <taxon>Eukaryota</taxon>
        <taxon>Fungi</taxon>
        <taxon>Fungi incertae sedis</taxon>
        <taxon>Blastocladiomycota</taxon>
        <taxon>Blastocladiomycetes</taxon>
        <taxon>Blastocladiales</taxon>
        <taxon>Catenariaceae</taxon>
        <taxon>Catenaria</taxon>
    </lineage>
</organism>
<gene>
    <name evidence="2" type="ORF">BCR44DRAFT_193793</name>
</gene>
<name>A0A1Y2HWD6_9FUNG</name>
<evidence type="ECO:0000313" key="2">
    <source>
        <dbReference type="EMBL" id="ORZ38829.1"/>
    </source>
</evidence>
<keyword evidence="3" id="KW-1185">Reference proteome</keyword>
<dbReference type="Proteomes" id="UP000193411">
    <property type="component" value="Unassembled WGS sequence"/>
</dbReference>
<feature type="region of interest" description="Disordered" evidence="1">
    <location>
        <begin position="13"/>
        <end position="47"/>
    </location>
</feature>
<comment type="caution">
    <text evidence="2">The sequence shown here is derived from an EMBL/GenBank/DDBJ whole genome shotgun (WGS) entry which is preliminary data.</text>
</comment>
<reference evidence="2 3" key="1">
    <citation type="submission" date="2016-07" db="EMBL/GenBank/DDBJ databases">
        <title>Pervasive Adenine N6-methylation of Active Genes in Fungi.</title>
        <authorList>
            <consortium name="DOE Joint Genome Institute"/>
            <person name="Mondo S.J."/>
            <person name="Dannebaum R.O."/>
            <person name="Kuo R.C."/>
            <person name="Labutti K."/>
            <person name="Haridas S."/>
            <person name="Kuo A."/>
            <person name="Salamov A."/>
            <person name="Ahrendt S.R."/>
            <person name="Lipzen A."/>
            <person name="Sullivan W."/>
            <person name="Andreopoulos W.B."/>
            <person name="Clum A."/>
            <person name="Lindquist E."/>
            <person name="Daum C."/>
            <person name="Ramamoorthy G.K."/>
            <person name="Gryganskyi A."/>
            <person name="Culley D."/>
            <person name="Magnuson J.K."/>
            <person name="James T.Y."/>
            <person name="O'Malley M.A."/>
            <person name="Stajich J.E."/>
            <person name="Spatafora J.W."/>
            <person name="Visel A."/>
            <person name="Grigoriev I.V."/>
        </authorList>
    </citation>
    <scope>NUCLEOTIDE SEQUENCE [LARGE SCALE GENOMIC DNA]</scope>
    <source>
        <strain evidence="2 3">PL171</strain>
    </source>
</reference>
<dbReference type="AlphaFoldDB" id="A0A1Y2HWD6"/>
<dbReference type="EMBL" id="MCFL01000007">
    <property type="protein sequence ID" value="ORZ38829.1"/>
    <property type="molecule type" value="Genomic_DNA"/>
</dbReference>
<sequence>MRSVFACSWDACSRRSSRSRSSSRRADGSRSPPAIPEPPVDCEFGRPEVDKNTGRACGREMEPAGWPPPLVFAADTESSTIFFKCATSACSARMSLSSLLPFSITAINLAFKSLFACARVLLLACSASTVICLETASSRNLTSSASRSSSAIFLCASWRVAGTRGCVSFALADPGGAVAACFSAAISSSLRCNSWFLLLRIAICCARPFHPDDSLIAFATFVLGSPPSSADNARVSRDTSPRRAIDVAFSSSSLRVTTESLSLSTLISASCCWHDAGSGGGCAARAASSSAMREFWRDTADFSFSRATVSRRAFFARSRRAVR</sequence>
<protein>
    <submittedName>
        <fullName evidence="2">Uncharacterized protein</fullName>
    </submittedName>
</protein>